<keyword evidence="1" id="KW-0472">Membrane</keyword>
<keyword evidence="1" id="KW-1133">Transmembrane helix</keyword>
<accession>A0A7W9A309</accession>
<dbReference type="RefSeq" id="WP_241153186.1">
    <property type="nucleotide sequence ID" value="NZ_JACIJB010000002.1"/>
</dbReference>
<dbReference type="Proteomes" id="UP000548978">
    <property type="component" value="Unassembled WGS sequence"/>
</dbReference>
<evidence type="ECO:0000313" key="2">
    <source>
        <dbReference type="EMBL" id="MBB5660268.1"/>
    </source>
</evidence>
<comment type="caution">
    <text evidence="2">The sequence shown here is derived from an EMBL/GenBank/DDBJ whole genome shotgun (WGS) entry which is preliminary data.</text>
</comment>
<keyword evidence="3" id="KW-1185">Reference proteome</keyword>
<keyword evidence="1" id="KW-0812">Transmembrane</keyword>
<reference evidence="2 3" key="1">
    <citation type="submission" date="2020-08" db="EMBL/GenBank/DDBJ databases">
        <title>Genomic Encyclopedia of Type Strains, Phase IV (KMG-IV): sequencing the most valuable type-strain genomes for metagenomic binning, comparative biology and taxonomic classification.</title>
        <authorList>
            <person name="Goeker M."/>
        </authorList>
    </citation>
    <scope>NUCLEOTIDE SEQUENCE [LARGE SCALE GENOMIC DNA]</scope>
    <source>
        <strain evidence="2 3">DSM 24448</strain>
    </source>
</reference>
<name>A0A7W9A309_9CAUL</name>
<evidence type="ECO:0000313" key="3">
    <source>
        <dbReference type="Proteomes" id="UP000548978"/>
    </source>
</evidence>
<dbReference type="EMBL" id="JACIJB010000002">
    <property type="protein sequence ID" value="MBB5660268.1"/>
    <property type="molecule type" value="Genomic_DNA"/>
</dbReference>
<organism evidence="2 3">
    <name type="scientific">Brevundimonas halotolerans</name>
    <dbReference type="NCBI Taxonomy" id="69670"/>
    <lineage>
        <taxon>Bacteria</taxon>
        <taxon>Pseudomonadati</taxon>
        <taxon>Pseudomonadota</taxon>
        <taxon>Alphaproteobacteria</taxon>
        <taxon>Caulobacterales</taxon>
        <taxon>Caulobacteraceae</taxon>
        <taxon>Brevundimonas</taxon>
    </lineage>
</organism>
<feature type="transmembrane region" description="Helical" evidence="1">
    <location>
        <begin position="39"/>
        <end position="57"/>
    </location>
</feature>
<gene>
    <name evidence="2" type="ORF">FHS65_001008</name>
</gene>
<dbReference type="AlphaFoldDB" id="A0A7W9A309"/>
<feature type="transmembrane region" description="Helical" evidence="1">
    <location>
        <begin position="69"/>
        <end position="87"/>
    </location>
</feature>
<evidence type="ECO:0000256" key="1">
    <source>
        <dbReference type="SAM" id="Phobius"/>
    </source>
</evidence>
<feature type="transmembrane region" description="Helical" evidence="1">
    <location>
        <begin position="12"/>
        <end position="30"/>
    </location>
</feature>
<sequence>MMQPDPTQIAEVGAWIATGLGAGMWIWMFVKERDPIRRVRLNDCGVVLVFSAILTRVVIDGRPLDPFDWAFLILSPLFIAAALWRLARTQGMGR</sequence>
<protein>
    <submittedName>
        <fullName evidence="2">Uncharacterized protein</fullName>
    </submittedName>
</protein>
<proteinExistence type="predicted"/>